<protein>
    <submittedName>
        <fullName evidence="1 3">Uncharacterized protein</fullName>
    </submittedName>
</protein>
<reference evidence="1 2" key="2">
    <citation type="submission" date="2018-11" db="EMBL/GenBank/DDBJ databases">
        <authorList>
            <consortium name="Pathogen Informatics"/>
        </authorList>
    </citation>
    <scope>NUCLEOTIDE SEQUENCE [LARGE SCALE GENOMIC DNA]</scope>
</reference>
<keyword evidence="2" id="KW-1185">Reference proteome</keyword>
<accession>A0A0N4TZC7</accession>
<organism evidence="3">
    <name type="scientific">Brugia pahangi</name>
    <name type="common">Filarial nematode worm</name>
    <dbReference type="NCBI Taxonomy" id="6280"/>
    <lineage>
        <taxon>Eukaryota</taxon>
        <taxon>Metazoa</taxon>
        <taxon>Ecdysozoa</taxon>
        <taxon>Nematoda</taxon>
        <taxon>Chromadorea</taxon>
        <taxon>Rhabditida</taxon>
        <taxon>Spirurina</taxon>
        <taxon>Spiruromorpha</taxon>
        <taxon>Filarioidea</taxon>
        <taxon>Onchocercidae</taxon>
        <taxon>Brugia</taxon>
    </lineage>
</organism>
<sequence length="404" mass="45762">MMQPQINFIIDQDESENTKPAGYKFWCCQCTRNEINDVARINNNSSLSNGIVVTQQPLPSNQSNCGHNNLSFSNYASEIKNGFSEEKHELDDDSEMKFKMKRLKEESINITSIVLDNLISEAKKIDPTEEEQTKTEQAQTKKFSTQQNLTENVCNMDDIVFSDIDGEDQWKSMPESEQITRIGSDHHKEQIIHDNCDNDITNYDDNGEIRKISDISDAFNISEQTSKIELFEENSSQIKNAKNQLNEVDFLNNINEADNSGDVDNFGNSIKNLTSFTNRKLSANTSKSNCLSMICIPDDDLILKKENAQNISMEIGRKNTSISEHDAETVIRSNKMYANDMSSSSSSDNDEMPEIIMSNKNTAKVLNLPVESRKIDTVTTRHTTYTSDENVSENNDNVKMFADD</sequence>
<evidence type="ECO:0000313" key="3">
    <source>
        <dbReference type="WBParaSite" id="BPAG_0001439701-mRNA-1"/>
    </source>
</evidence>
<evidence type="ECO:0000313" key="2">
    <source>
        <dbReference type="Proteomes" id="UP000278627"/>
    </source>
</evidence>
<dbReference type="WBParaSite" id="BPAG_0001439701-mRNA-1">
    <property type="protein sequence ID" value="BPAG_0001439701-mRNA-1"/>
    <property type="gene ID" value="BPAG_0001439701"/>
</dbReference>
<reference evidence="3" key="1">
    <citation type="submission" date="2017-02" db="UniProtKB">
        <authorList>
            <consortium name="WormBaseParasite"/>
        </authorList>
    </citation>
    <scope>IDENTIFICATION</scope>
</reference>
<dbReference type="EMBL" id="UZAD01013608">
    <property type="protein sequence ID" value="VDN95510.1"/>
    <property type="molecule type" value="Genomic_DNA"/>
</dbReference>
<evidence type="ECO:0000313" key="1">
    <source>
        <dbReference type="EMBL" id="VDN95510.1"/>
    </source>
</evidence>
<proteinExistence type="predicted"/>
<name>A0A0N4TZC7_BRUPA</name>
<dbReference type="AlphaFoldDB" id="A0A0N4TZC7"/>
<dbReference type="Proteomes" id="UP000278627">
    <property type="component" value="Unassembled WGS sequence"/>
</dbReference>
<gene>
    <name evidence="1" type="ORF">BPAG_LOCUS14325</name>
</gene>